<organism evidence="10 11">
    <name type="scientific">Polyplosphaeria fusca</name>
    <dbReference type="NCBI Taxonomy" id="682080"/>
    <lineage>
        <taxon>Eukaryota</taxon>
        <taxon>Fungi</taxon>
        <taxon>Dikarya</taxon>
        <taxon>Ascomycota</taxon>
        <taxon>Pezizomycotina</taxon>
        <taxon>Dothideomycetes</taxon>
        <taxon>Pleosporomycetidae</taxon>
        <taxon>Pleosporales</taxon>
        <taxon>Tetraplosphaeriaceae</taxon>
        <taxon>Polyplosphaeria</taxon>
    </lineage>
</organism>
<protein>
    <submittedName>
        <fullName evidence="10">Major facilitator superfamily transporter</fullName>
    </submittedName>
</protein>
<feature type="compositionally biased region" description="Polar residues" evidence="7">
    <location>
        <begin position="1"/>
        <end position="13"/>
    </location>
</feature>
<dbReference type="GO" id="GO:0012505">
    <property type="term" value="C:endomembrane system"/>
    <property type="evidence" value="ECO:0007669"/>
    <property type="project" value="UniProtKB-SubCell"/>
</dbReference>
<evidence type="ECO:0000256" key="6">
    <source>
        <dbReference type="ARBA" id="ARBA00023136"/>
    </source>
</evidence>
<dbReference type="SUPFAM" id="SSF103473">
    <property type="entry name" value="MFS general substrate transporter"/>
    <property type="match status" value="1"/>
</dbReference>
<reference evidence="10" key="1">
    <citation type="journal article" date="2020" name="Stud. Mycol.">
        <title>101 Dothideomycetes genomes: a test case for predicting lifestyles and emergence of pathogens.</title>
        <authorList>
            <person name="Haridas S."/>
            <person name="Albert R."/>
            <person name="Binder M."/>
            <person name="Bloem J."/>
            <person name="Labutti K."/>
            <person name="Salamov A."/>
            <person name="Andreopoulos B."/>
            <person name="Baker S."/>
            <person name="Barry K."/>
            <person name="Bills G."/>
            <person name="Bluhm B."/>
            <person name="Cannon C."/>
            <person name="Castanera R."/>
            <person name="Culley D."/>
            <person name="Daum C."/>
            <person name="Ezra D."/>
            <person name="Gonzalez J."/>
            <person name="Henrissat B."/>
            <person name="Kuo A."/>
            <person name="Liang C."/>
            <person name="Lipzen A."/>
            <person name="Lutzoni F."/>
            <person name="Magnuson J."/>
            <person name="Mondo S."/>
            <person name="Nolan M."/>
            <person name="Ohm R."/>
            <person name="Pangilinan J."/>
            <person name="Park H.-J."/>
            <person name="Ramirez L."/>
            <person name="Alfaro M."/>
            <person name="Sun H."/>
            <person name="Tritt A."/>
            <person name="Yoshinaga Y."/>
            <person name="Zwiers L.-H."/>
            <person name="Turgeon B."/>
            <person name="Goodwin S."/>
            <person name="Spatafora J."/>
            <person name="Crous P."/>
            <person name="Grigoriev I."/>
        </authorList>
    </citation>
    <scope>NUCLEOTIDE SEQUENCE</scope>
    <source>
        <strain evidence="10">CBS 125425</strain>
    </source>
</reference>
<evidence type="ECO:0000256" key="5">
    <source>
        <dbReference type="ARBA" id="ARBA00022989"/>
    </source>
</evidence>
<dbReference type="Gene3D" id="1.20.1720.10">
    <property type="entry name" value="Multidrug resistance protein D"/>
    <property type="match status" value="1"/>
</dbReference>
<dbReference type="Gene3D" id="1.20.1250.20">
    <property type="entry name" value="MFS general substrate transporter like domains"/>
    <property type="match status" value="1"/>
</dbReference>
<feature type="transmembrane region" description="Helical" evidence="8">
    <location>
        <begin position="421"/>
        <end position="446"/>
    </location>
</feature>
<dbReference type="AlphaFoldDB" id="A0A9P4QQF9"/>
<dbReference type="OrthoDB" id="6770063at2759"/>
<dbReference type="PANTHER" id="PTHR23501:SF78">
    <property type="entry name" value="MAJOR FACILITATOR SUPERFAMILY (MFS) PROFILE DOMAIN-CONTAINING PROTEIN-RELATED"/>
    <property type="match status" value="1"/>
</dbReference>
<dbReference type="FunFam" id="1.20.1720.10:FF:000013">
    <property type="entry name" value="Related to multidrug resistance proteins"/>
    <property type="match status" value="1"/>
</dbReference>
<feature type="compositionally biased region" description="Polar residues" evidence="7">
    <location>
        <begin position="23"/>
        <end position="32"/>
    </location>
</feature>
<keyword evidence="4 8" id="KW-0812">Transmembrane</keyword>
<feature type="transmembrane region" description="Helical" evidence="8">
    <location>
        <begin position="103"/>
        <end position="122"/>
    </location>
</feature>
<comment type="subcellular location">
    <subcellularLocation>
        <location evidence="1">Endomembrane system</location>
        <topology evidence="1">Multi-pass membrane protein</topology>
    </subcellularLocation>
</comment>
<feature type="transmembrane region" description="Helical" evidence="8">
    <location>
        <begin position="222"/>
        <end position="242"/>
    </location>
</feature>
<feature type="region of interest" description="Disordered" evidence="7">
    <location>
        <begin position="1"/>
        <end position="49"/>
    </location>
</feature>
<feature type="transmembrane region" description="Helical" evidence="8">
    <location>
        <begin position="458"/>
        <end position="479"/>
    </location>
</feature>
<evidence type="ECO:0000259" key="9">
    <source>
        <dbReference type="PROSITE" id="PS50850"/>
    </source>
</evidence>
<feature type="transmembrane region" description="Helical" evidence="8">
    <location>
        <begin position="331"/>
        <end position="353"/>
    </location>
</feature>
<feature type="transmembrane region" description="Helical" evidence="8">
    <location>
        <begin position="392"/>
        <end position="409"/>
    </location>
</feature>
<evidence type="ECO:0000256" key="7">
    <source>
        <dbReference type="SAM" id="MobiDB-lite"/>
    </source>
</evidence>
<feature type="transmembrane region" description="Helical" evidence="8">
    <location>
        <begin position="263"/>
        <end position="284"/>
    </location>
</feature>
<dbReference type="InterPro" id="IPR011701">
    <property type="entry name" value="MFS"/>
</dbReference>
<feature type="domain" description="Major facilitator superfamily (MFS) profile" evidence="9">
    <location>
        <begin position="69"/>
        <end position="555"/>
    </location>
</feature>
<dbReference type="InterPro" id="IPR036259">
    <property type="entry name" value="MFS_trans_sf"/>
</dbReference>
<evidence type="ECO:0000256" key="8">
    <source>
        <dbReference type="SAM" id="Phobius"/>
    </source>
</evidence>
<feature type="transmembrane region" description="Helical" evidence="8">
    <location>
        <begin position="290"/>
        <end position="310"/>
    </location>
</feature>
<keyword evidence="3" id="KW-0813">Transport</keyword>
<sequence>MTTEPNACPSSLENGAVPVTEKGTLTSNSAVARSSDTSSTDTSDLEDSQSIRSIGNQTNVLSAKQLWIAIPALSVALFVSFIDTTSVATSIPAISADLDTGTATSWIGSSFLVASTAFQLINGRLSDIFGRKNCLLLCLALLAIGDIGCGFSPTKEMLFFFRSIAGIGGGGINSLAMIIVSDITTLENRGKYQGIFGAVIALANGTGPFVGGALVDSVTWRWIFWIVPMLAVPAGILIFIFLPLKYEKGNTKDKLKKIDYGGITLNLAAVLLVLIPLSGGGVQYAWDSPLVISMLTVGACTILAFILYEWSLAPIPIMPIRLVQYQHCKALYIQNFATGLCFFGNFFYLPLYFQSVLGHSALVAGALLLSLIVPTSVASITSGQLMARTGRYLWIVIIGMVLWALGTGLKCTFNQTTQVYHIILVLAVEGLGVGMTLQPTLVAILANSSQSDRAVATGLRNFIRTIGGSFGVIISGAILSNTLSSQLSHLPFITGEILKNLTSSTFSLAESGFTEEQKEIILASYMSGIRYIYILYAASAGANVVLCLWIGNTSLKAKGQVEEEEDDGPDIAASVTLHTERTVRLEEDAVKK</sequence>
<dbReference type="Pfam" id="PF07690">
    <property type="entry name" value="MFS_1"/>
    <property type="match status" value="1"/>
</dbReference>
<feature type="transmembrane region" description="Helical" evidence="8">
    <location>
        <begin position="134"/>
        <end position="153"/>
    </location>
</feature>
<dbReference type="GO" id="GO:0005886">
    <property type="term" value="C:plasma membrane"/>
    <property type="evidence" value="ECO:0007669"/>
    <property type="project" value="TreeGrafter"/>
</dbReference>
<dbReference type="PROSITE" id="PS50850">
    <property type="entry name" value="MFS"/>
    <property type="match status" value="1"/>
</dbReference>
<feature type="transmembrane region" description="Helical" evidence="8">
    <location>
        <begin position="192"/>
        <end position="210"/>
    </location>
</feature>
<evidence type="ECO:0000313" key="10">
    <source>
        <dbReference type="EMBL" id="KAF2730610.1"/>
    </source>
</evidence>
<evidence type="ECO:0000313" key="11">
    <source>
        <dbReference type="Proteomes" id="UP000799444"/>
    </source>
</evidence>
<feature type="transmembrane region" description="Helical" evidence="8">
    <location>
        <begin position="66"/>
        <end position="91"/>
    </location>
</feature>
<dbReference type="CDD" id="cd17502">
    <property type="entry name" value="MFS_Azr1_MDR_like"/>
    <property type="match status" value="1"/>
</dbReference>
<accession>A0A9P4QQF9</accession>
<dbReference type="PANTHER" id="PTHR23501">
    <property type="entry name" value="MAJOR FACILITATOR SUPERFAMILY"/>
    <property type="match status" value="1"/>
</dbReference>
<comment type="caution">
    <text evidence="10">The sequence shown here is derived from an EMBL/GenBank/DDBJ whole genome shotgun (WGS) entry which is preliminary data.</text>
</comment>
<comment type="similarity">
    <text evidence="2">Belongs to the major facilitator superfamily.</text>
</comment>
<dbReference type="Proteomes" id="UP000799444">
    <property type="component" value="Unassembled WGS sequence"/>
</dbReference>
<proteinExistence type="inferred from homology"/>
<evidence type="ECO:0000256" key="4">
    <source>
        <dbReference type="ARBA" id="ARBA00022692"/>
    </source>
</evidence>
<evidence type="ECO:0000256" key="1">
    <source>
        <dbReference type="ARBA" id="ARBA00004127"/>
    </source>
</evidence>
<evidence type="ECO:0000256" key="2">
    <source>
        <dbReference type="ARBA" id="ARBA00008335"/>
    </source>
</evidence>
<feature type="transmembrane region" description="Helical" evidence="8">
    <location>
        <begin position="359"/>
        <end position="380"/>
    </location>
</feature>
<dbReference type="PRINTS" id="PR01036">
    <property type="entry name" value="TCRTETB"/>
</dbReference>
<feature type="transmembrane region" description="Helical" evidence="8">
    <location>
        <begin position="159"/>
        <end position="180"/>
    </location>
</feature>
<dbReference type="GO" id="GO:0046943">
    <property type="term" value="F:carboxylic acid transmembrane transporter activity"/>
    <property type="evidence" value="ECO:0007669"/>
    <property type="project" value="UniProtKB-ARBA"/>
</dbReference>
<dbReference type="EMBL" id="ML996213">
    <property type="protein sequence ID" value="KAF2730610.1"/>
    <property type="molecule type" value="Genomic_DNA"/>
</dbReference>
<keyword evidence="5 8" id="KW-1133">Transmembrane helix</keyword>
<gene>
    <name evidence="10" type="ORF">EJ04DRAFT_473372</name>
</gene>
<keyword evidence="6 8" id="KW-0472">Membrane</keyword>
<dbReference type="InterPro" id="IPR020846">
    <property type="entry name" value="MFS_dom"/>
</dbReference>
<evidence type="ECO:0000256" key="3">
    <source>
        <dbReference type="ARBA" id="ARBA00022448"/>
    </source>
</evidence>
<feature type="transmembrane region" description="Helical" evidence="8">
    <location>
        <begin position="531"/>
        <end position="550"/>
    </location>
</feature>
<keyword evidence="11" id="KW-1185">Reference proteome</keyword>
<name>A0A9P4QQF9_9PLEO</name>